<proteinExistence type="inferred from homology"/>
<evidence type="ECO:0000259" key="21">
    <source>
        <dbReference type="Pfam" id="PF00912"/>
    </source>
</evidence>
<dbReference type="SUPFAM" id="SSF53955">
    <property type="entry name" value="Lysozyme-like"/>
    <property type="match status" value="1"/>
</dbReference>
<dbReference type="GO" id="GO:0009002">
    <property type="term" value="F:serine-type D-Ala-D-Ala carboxypeptidase activity"/>
    <property type="evidence" value="ECO:0007669"/>
    <property type="project" value="UniProtKB-EC"/>
</dbReference>
<evidence type="ECO:0000256" key="8">
    <source>
        <dbReference type="ARBA" id="ARBA00022676"/>
    </source>
</evidence>
<comment type="catalytic activity">
    <reaction evidence="16">
        <text>Preferential cleavage: (Ac)2-L-Lys-D-Ala-|-D-Ala. Also transpeptidation of peptidyl-alanyl moieties that are N-acyl substituents of D-alanine.</text>
        <dbReference type="EC" id="3.4.16.4"/>
    </reaction>
</comment>
<name>A0A4R1BJW2_9BACT</name>
<feature type="compositionally biased region" description="Pro residues" evidence="18">
    <location>
        <begin position="1"/>
        <end position="10"/>
    </location>
</feature>
<evidence type="ECO:0000256" key="17">
    <source>
        <dbReference type="ARBA" id="ARBA00049902"/>
    </source>
</evidence>
<dbReference type="GO" id="GO:0030288">
    <property type="term" value="C:outer membrane-bounded periplasmic space"/>
    <property type="evidence" value="ECO:0007669"/>
    <property type="project" value="TreeGrafter"/>
</dbReference>
<evidence type="ECO:0000256" key="6">
    <source>
        <dbReference type="ARBA" id="ARBA00022645"/>
    </source>
</evidence>
<keyword evidence="5" id="KW-1003">Cell membrane</keyword>
<dbReference type="GO" id="GO:0071555">
    <property type="term" value="P:cell wall organization"/>
    <property type="evidence" value="ECO:0007669"/>
    <property type="project" value="UniProtKB-KW"/>
</dbReference>
<evidence type="ECO:0000256" key="13">
    <source>
        <dbReference type="ARBA" id="ARBA00023136"/>
    </source>
</evidence>
<dbReference type="AlphaFoldDB" id="A0A4R1BJW2"/>
<keyword evidence="15" id="KW-0961">Cell wall biogenesis/degradation</keyword>
<organism evidence="22 23">
    <name type="scientific">Flaviaesturariibacter flavus</name>
    <dbReference type="NCBI Taxonomy" id="2502780"/>
    <lineage>
        <taxon>Bacteria</taxon>
        <taxon>Pseudomonadati</taxon>
        <taxon>Bacteroidota</taxon>
        <taxon>Chitinophagia</taxon>
        <taxon>Chitinophagales</taxon>
        <taxon>Chitinophagaceae</taxon>
        <taxon>Flaviaestuariibacter</taxon>
    </lineage>
</organism>
<keyword evidence="12" id="KW-0573">Peptidoglycan synthesis</keyword>
<evidence type="ECO:0000256" key="1">
    <source>
        <dbReference type="ARBA" id="ARBA00004236"/>
    </source>
</evidence>
<dbReference type="GO" id="GO:0006508">
    <property type="term" value="P:proteolysis"/>
    <property type="evidence" value="ECO:0007669"/>
    <property type="project" value="UniProtKB-KW"/>
</dbReference>
<feature type="region of interest" description="Disordered" evidence="18">
    <location>
        <begin position="744"/>
        <end position="831"/>
    </location>
</feature>
<evidence type="ECO:0000256" key="3">
    <source>
        <dbReference type="ARBA" id="ARBA00007090"/>
    </source>
</evidence>
<evidence type="ECO:0000256" key="12">
    <source>
        <dbReference type="ARBA" id="ARBA00022984"/>
    </source>
</evidence>
<evidence type="ECO:0000256" key="18">
    <source>
        <dbReference type="SAM" id="MobiDB-lite"/>
    </source>
</evidence>
<gene>
    <name evidence="22" type="ORF">EPD60_05210</name>
</gene>
<accession>A0A4R1BJW2</accession>
<dbReference type="GO" id="GO:0005886">
    <property type="term" value="C:plasma membrane"/>
    <property type="evidence" value="ECO:0007669"/>
    <property type="project" value="UniProtKB-SubCell"/>
</dbReference>
<reference evidence="22 23" key="1">
    <citation type="submission" date="2019-03" db="EMBL/GenBank/DDBJ databases">
        <authorList>
            <person name="Kim M.K.M."/>
        </authorList>
    </citation>
    <scope>NUCLEOTIDE SEQUENCE [LARGE SCALE GENOMIC DNA]</scope>
    <source>
        <strain evidence="22 23">17J68-12</strain>
    </source>
</reference>
<keyword evidence="7" id="KW-0645">Protease</keyword>
<evidence type="ECO:0000313" key="22">
    <source>
        <dbReference type="EMBL" id="TCJ17594.1"/>
    </source>
</evidence>
<comment type="similarity">
    <text evidence="4">In the N-terminal section; belongs to the glycosyltransferase 51 family.</text>
</comment>
<evidence type="ECO:0000259" key="20">
    <source>
        <dbReference type="Pfam" id="PF00905"/>
    </source>
</evidence>
<keyword evidence="19" id="KW-0812">Transmembrane</keyword>
<dbReference type="EMBL" id="SJZI01000008">
    <property type="protein sequence ID" value="TCJ17594.1"/>
    <property type="molecule type" value="Genomic_DNA"/>
</dbReference>
<evidence type="ECO:0000256" key="9">
    <source>
        <dbReference type="ARBA" id="ARBA00022679"/>
    </source>
</evidence>
<evidence type="ECO:0000256" key="16">
    <source>
        <dbReference type="ARBA" id="ARBA00034000"/>
    </source>
</evidence>
<evidence type="ECO:0000256" key="4">
    <source>
        <dbReference type="ARBA" id="ARBA00007739"/>
    </source>
</evidence>
<sequence>MNKANTPPPAGKQQPKGAPQTKRSVRIFWRLFLGGFGVLLLIVILALTGVFGKMPSLKQLENPSLLQSSEVYSADGTLMGKYYRERGNRSNVDYRDISPHVIHALVATEDVRFYNHSGIDWKRTAKAFVTLGADGGGSTITQQLAKALLGQGSKNFMARSIEKLKEYIIAVRLERNFTKEEILALYLNAVPYGDNVYGIRNAARTFFSKEPDRLDPNESAVLVGMLKGNSIYNPRTHMVAAFKRKNVVLNQMEKAEYLAPAEAARYKATPIALQYQKLDENAGYAPYFREALKDEIKEALKGLTNAEGDPYNIYDDGLRVYTTINTRMQSYAEEAIAAQMPMLQRSLNAQRNVKTGSVWEGHENVLVAAMKATDRWKAMKEEGATDEEIRAAFRVKVPMKIFAWNEKRSRDTVMSPLDSVKYHRQMMQTAFMVMDPISGEVKAYVGGIDFKTYKYDHADIGTKRQVGSSIKPFLYAQAMEERGFTAETMVEDVQQTFGKDQKVPATSKSCSGRTMTMASALAWSKNCATAYIMKQVGPDQFANFLQRINIPTKVEPFPSIALGSCDLSLFEMMWGYTIFPGRGYSTRPKLITRIEDRNGNVIKRVDMSADRKEAISEVTAYNMTRLMEGPVTKGTAAGLMQALGATEMGGKTGTTNDNADAWFMGYTPQLVAGVWVGCDDRFIRIESAQGYGGTAARPIWQTFFSKVYNDRSLGIDRAATFARPADMDNAAISGDVSDIITDTIPNAEGEDMGTGSAKDFQLDTAGSNIPPESQAPVEDGAPVKPSKPNKKDTSAAPRIGEASTPQEPEKKGFFRKLFGGKKNKDKSGNDY</sequence>
<evidence type="ECO:0000256" key="19">
    <source>
        <dbReference type="SAM" id="Phobius"/>
    </source>
</evidence>
<dbReference type="GO" id="GO:0008955">
    <property type="term" value="F:peptidoglycan glycosyltransferase activity"/>
    <property type="evidence" value="ECO:0007669"/>
    <property type="project" value="UniProtKB-EC"/>
</dbReference>
<dbReference type="InterPro" id="IPR012338">
    <property type="entry name" value="Beta-lactam/transpept-like"/>
</dbReference>
<dbReference type="OrthoDB" id="9766909at2"/>
<comment type="subcellular location">
    <subcellularLocation>
        <location evidence="1">Cell membrane</location>
    </subcellularLocation>
</comment>
<dbReference type="Pfam" id="PF00912">
    <property type="entry name" value="Transgly"/>
    <property type="match status" value="1"/>
</dbReference>
<evidence type="ECO:0000256" key="15">
    <source>
        <dbReference type="ARBA" id="ARBA00023316"/>
    </source>
</evidence>
<dbReference type="PANTHER" id="PTHR32282:SF11">
    <property type="entry name" value="PENICILLIN-BINDING PROTEIN 1B"/>
    <property type="match status" value="1"/>
</dbReference>
<feature type="domain" description="Glycosyl transferase family 51" evidence="21">
    <location>
        <begin position="76"/>
        <end position="253"/>
    </location>
</feature>
<evidence type="ECO:0000256" key="5">
    <source>
        <dbReference type="ARBA" id="ARBA00022475"/>
    </source>
</evidence>
<dbReference type="InterPro" id="IPR036950">
    <property type="entry name" value="PBP_transglycosylase"/>
</dbReference>
<dbReference type="Proteomes" id="UP000295334">
    <property type="component" value="Unassembled WGS sequence"/>
</dbReference>
<dbReference type="PANTHER" id="PTHR32282">
    <property type="entry name" value="BINDING PROTEIN TRANSPEPTIDASE, PUTATIVE-RELATED"/>
    <property type="match status" value="1"/>
</dbReference>
<comment type="pathway">
    <text evidence="2">Cell wall biogenesis; peptidoglycan biosynthesis.</text>
</comment>
<feature type="transmembrane region" description="Helical" evidence="19">
    <location>
        <begin position="31"/>
        <end position="52"/>
    </location>
</feature>
<evidence type="ECO:0000256" key="2">
    <source>
        <dbReference type="ARBA" id="ARBA00004752"/>
    </source>
</evidence>
<comment type="similarity">
    <text evidence="3">In the C-terminal section; belongs to the transpeptidase family.</text>
</comment>
<keyword evidence="10" id="KW-0378">Hydrolase</keyword>
<dbReference type="Gene3D" id="1.10.3810.10">
    <property type="entry name" value="Biosynthetic peptidoglycan transglycosylase-like"/>
    <property type="match status" value="1"/>
</dbReference>
<keyword evidence="13 19" id="KW-0472">Membrane</keyword>
<evidence type="ECO:0000256" key="11">
    <source>
        <dbReference type="ARBA" id="ARBA00022960"/>
    </source>
</evidence>
<dbReference type="RefSeq" id="WP_131447557.1">
    <property type="nucleotide sequence ID" value="NZ_SJZI01000008.1"/>
</dbReference>
<comment type="catalytic activity">
    <reaction evidence="17">
        <text>[GlcNAc-(1-&gt;4)-Mur2Ac(oyl-L-Ala-gamma-D-Glu-L-Lys-D-Ala-D-Ala)](n)-di-trans,octa-cis-undecaprenyl diphosphate + beta-D-GlcNAc-(1-&gt;4)-Mur2Ac(oyl-L-Ala-gamma-D-Glu-L-Lys-D-Ala-D-Ala)-di-trans,octa-cis-undecaprenyl diphosphate = [GlcNAc-(1-&gt;4)-Mur2Ac(oyl-L-Ala-gamma-D-Glu-L-Lys-D-Ala-D-Ala)](n+1)-di-trans,octa-cis-undecaprenyl diphosphate + di-trans,octa-cis-undecaprenyl diphosphate + H(+)</text>
        <dbReference type="Rhea" id="RHEA:23708"/>
        <dbReference type="Rhea" id="RHEA-COMP:9602"/>
        <dbReference type="Rhea" id="RHEA-COMP:9603"/>
        <dbReference type="ChEBI" id="CHEBI:15378"/>
        <dbReference type="ChEBI" id="CHEBI:58405"/>
        <dbReference type="ChEBI" id="CHEBI:60033"/>
        <dbReference type="ChEBI" id="CHEBI:78435"/>
        <dbReference type="EC" id="2.4.99.28"/>
    </reaction>
</comment>
<dbReference type="Pfam" id="PF00905">
    <property type="entry name" value="Transpeptidase"/>
    <property type="match status" value="1"/>
</dbReference>
<keyword evidence="23" id="KW-1185">Reference proteome</keyword>
<evidence type="ECO:0000256" key="10">
    <source>
        <dbReference type="ARBA" id="ARBA00022801"/>
    </source>
</evidence>
<keyword evidence="6" id="KW-0121">Carboxypeptidase</keyword>
<evidence type="ECO:0000313" key="23">
    <source>
        <dbReference type="Proteomes" id="UP000295334"/>
    </source>
</evidence>
<dbReference type="Gene3D" id="3.40.710.10">
    <property type="entry name" value="DD-peptidase/beta-lactamase superfamily"/>
    <property type="match status" value="2"/>
</dbReference>
<protein>
    <submittedName>
        <fullName evidence="22">Penicillin-binding protein</fullName>
    </submittedName>
</protein>
<evidence type="ECO:0000256" key="7">
    <source>
        <dbReference type="ARBA" id="ARBA00022670"/>
    </source>
</evidence>
<keyword evidence="19" id="KW-1133">Transmembrane helix</keyword>
<keyword evidence="9" id="KW-0808">Transferase</keyword>
<dbReference type="GO" id="GO:0009252">
    <property type="term" value="P:peptidoglycan biosynthetic process"/>
    <property type="evidence" value="ECO:0007669"/>
    <property type="project" value="UniProtKB-KW"/>
</dbReference>
<dbReference type="SUPFAM" id="SSF56601">
    <property type="entry name" value="beta-lactamase/transpeptidase-like"/>
    <property type="match status" value="1"/>
</dbReference>
<dbReference type="GO" id="GO:0008658">
    <property type="term" value="F:penicillin binding"/>
    <property type="evidence" value="ECO:0007669"/>
    <property type="project" value="InterPro"/>
</dbReference>
<dbReference type="InterPro" id="IPR001460">
    <property type="entry name" value="PCN-bd_Tpept"/>
</dbReference>
<dbReference type="InterPro" id="IPR001264">
    <property type="entry name" value="Glyco_trans_51"/>
</dbReference>
<feature type="region of interest" description="Disordered" evidence="18">
    <location>
        <begin position="1"/>
        <end position="21"/>
    </location>
</feature>
<dbReference type="InterPro" id="IPR050396">
    <property type="entry name" value="Glycosyltr_51/Transpeptidase"/>
</dbReference>
<keyword evidence="14" id="KW-0511">Multifunctional enzyme</keyword>
<comment type="caution">
    <text evidence="22">The sequence shown here is derived from an EMBL/GenBank/DDBJ whole genome shotgun (WGS) entry which is preliminary data.</text>
</comment>
<feature type="domain" description="Penicillin-binding protein transpeptidase" evidence="20">
    <location>
        <begin position="430"/>
        <end position="669"/>
    </location>
</feature>
<keyword evidence="8" id="KW-0328">Glycosyltransferase</keyword>
<dbReference type="GO" id="GO:0008360">
    <property type="term" value="P:regulation of cell shape"/>
    <property type="evidence" value="ECO:0007669"/>
    <property type="project" value="UniProtKB-KW"/>
</dbReference>
<evidence type="ECO:0000256" key="14">
    <source>
        <dbReference type="ARBA" id="ARBA00023268"/>
    </source>
</evidence>
<keyword evidence="11" id="KW-0133">Cell shape</keyword>
<dbReference type="InterPro" id="IPR023346">
    <property type="entry name" value="Lysozyme-like_dom_sf"/>
</dbReference>